<dbReference type="EMBL" id="BOML01000065">
    <property type="protein sequence ID" value="GIE06625.1"/>
    <property type="molecule type" value="Genomic_DNA"/>
</dbReference>
<feature type="transmembrane region" description="Helical" evidence="1">
    <location>
        <begin position="55"/>
        <end position="74"/>
    </location>
</feature>
<dbReference type="Proteomes" id="UP000637628">
    <property type="component" value="Unassembled WGS sequence"/>
</dbReference>
<evidence type="ECO:0000256" key="1">
    <source>
        <dbReference type="SAM" id="Phobius"/>
    </source>
</evidence>
<protein>
    <submittedName>
        <fullName evidence="3">Endonuclease</fullName>
    </submittedName>
</protein>
<keyword evidence="4" id="KW-1185">Reference proteome</keyword>
<dbReference type="Pfam" id="PF03372">
    <property type="entry name" value="Exo_endo_phos"/>
    <property type="match status" value="1"/>
</dbReference>
<dbReference type="SUPFAM" id="SSF56219">
    <property type="entry name" value="DNase I-like"/>
    <property type="match status" value="1"/>
</dbReference>
<evidence type="ECO:0000259" key="2">
    <source>
        <dbReference type="Pfam" id="PF03372"/>
    </source>
</evidence>
<keyword evidence="1" id="KW-0812">Transmembrane</keyword>
<feature type="transmembrane region" description="Helical" evidence="1">
    <location>
        <begin position="27"/>
        <end position="48"/>
    </location>
</feature>
<evidence type="ECO:0000313" key="3">
    <source>
        <dbReference type="EMBL" id="GIE06625.1"/>
    </source>
</evidence>
<reference evidence="3 4" key="1">
    <citation type="submission" date="2021-01" db="EMBL/GenBank/DDBJ databases">
        <title>Whole genome shotgun sequence of Actinoplanes durhamensis NBRC 14914.</title>
        <authorList>
            <person name="Komaki H."/>
            <person name="Tamura T."/>
        </authorList>
    </citation>
    <scope>NUCLEOTIDE SEQUENCE [LARGE SCALE GENOMIC DNA]</scope>
    <source>
        <strain evidence="3 4">NBRC 14914</strain>
    </source>
</reference>
<accession>A0ABQ3Z9W9</accession>
<keyword evidence="3" id="KW-0540">Nuclease</keyword>
<evidence type="ECO:0000313" key="4">
    <source>
        <dbReference type="Proteomes" id="UP000637628"/>
    </source>
</evidence>
<dbReference type="RefSeq" id="WP_203734482.1">
    <property type="nucleotide sequence ID" value="NZ_BAAATX010000020.1"/>
</dbReference>
<proteinExistence type="predicted"/>
<sequence length="321" mass="33670">MTAVLVLPGLLWGALRAAGWQVDALAQLMVFTPYAALWSLLPLGLAVFQRHWPATALAALATVLLVACVLPRALPDRDRGLPDRDRGPRTGVEVHVMTANMLAGGADPATIVRLVRDHDVVVLALQEFTPTGQAGLTAAGLGTLLPYASLAPPRSADPLDTTGSALYSRYPIDAPGVRLNEGGFQQAYGIVQIPGAGPLPAESAHALAPVTPATVGEWRVDLANQPVPDPAGPPRILLGDFNSTLDHPPFRALAGRGYRDAADAVGSGLKPTWGPYGIRPIRLLTIDHVLADRRIGVTAVSVHDLPGSDHRAVLATLQIPG</sequence>
<name>A0ABQ3Z9W9_9ACTN</name>
<dbReference type="GO" id="GO:0004519">
    <property type="term" value="F:endonuclease activity"/>
    <property type="evidence" value="ECO:0007669"/>
    <property type="project" value="UniProtKB-KW"/>
</dbReference>
<keyword evidence="1" id="KW-1133">Transmembrane helix</keyword>
<organism evidence="3 4">
    <name type="scientific">Paractinoplanes durhamensis</name>
    <dbReference type="NCBI Taxonomy" id="113563"/>
    <lineage>
        <taxon>Bacteria</taxon>
        <taxon>Bacillati</taxon>
        <taxon>Actinomycetota</taxon>
        <taxon>Actinomycetes</taxon>
        <taxon>Micromonosporales</taxon>
        <taxon>Micromonosporaceae</taxon>
        <taxon>Paractinoplanes</taxon>
    </lineage>
</organism>
<keyword evidence="3" id="KW-0255">Endonuclease</keyword>
<comment type="caution">
    <text evidence="3">The sequence shown here is derived from an EMBL/GenBank/DDBJ whole genome shotgun (WGS) entry which is preliminary data.</text>
</comment>
<dbReference type="InterPro" id="IPR005135">
    <property type="entry name" value="Endo/exonuclease/phosphatase"/>
</dbReference>
<feature type="domain" description="Endonuclease/exonuclease/phosphatase" evidence="2">
    <location>
        <begin position="97"/>
        <end position="310"/>
    </location>
</feature>
<keyword evidence="1" id="KW-0472">Membrane</keyword>
<gene>
    <name evidence="3" type="ORF">Adu01nite_79750</name>
</gene>
<dbReference type="InterPro" id="IPR036691">
    <property type="entry name" value="Endo/exonu/phosph_ase_sf"/>
</dbReference>
<dbReference type="Gene3D" id="3.60.10.10">
    <property type="entry name" value="Endonuclease/exonuclease/phosphatase"/>
    <property type="match status" value="1"/>
</dbReference>
<keyword evidence="3" id="KW-0378">Hydrolase</keyword>